<dbReference type="EMBL" id="CP014672">
    <property type="protein sequence ID" value="ANW98175.1"/>
    <property type="molecule type" value="Genomic_DNA"/>
</dbReference>
<protein>
    <recommendedName>
        <fullName evidence="2">histidine kinase</fullName>
        <ecNumber evidence="2">2.7.13.3</ecNumber>
    </recommendedName>
</protein>
<sequence>MNEHCNSFMSLKNELTDINAIEQYLLNSQFGIAVYRAKDMVLVEANQVWLNRLDEPFNNKSFSVGKPVNEIITGWKGSAFEKIWNIAVQTKKGVNLPEYRYSGMKKGISYWNISLTPILYCGEPLYIVETSFDVTETVINRNQENSRNAQLSRQYRNFETVVENMSDALFVVYPDYSIVALNQEAHIVKHFFNSFKYNSPPVNIKYYDANDNEIPYNDLPVFKIIKGDIYEAFRVTVVTREDTHHYSISGRPVYDNYSNTYFSIISIRDITSQVNNDYYLLKLEKERKEYLERVIKVKDNFLTLISHEFKTPLTVIMTAIQAMELFCGNELSDKAKRYINTIKQNTLRQFRLVRNLLDITRGTADQIRLNNRNIDIVSLTRLITESVRIYALQKELNVSFYSNVSEKTVCIDDEKYERILLNILSNAIKFTPKGKNVKVVLTVKNGYINLAVKDEGIGIPEDKLDVIFERFGQVDSSLSRQAEGSGIGLYLVKMFVEKMGGTISVKSKPFHGTTFLVRLPDTSETADTNDVRYEEGENRKIVDMMNIEFSDIYFSK</sequence>
<feature type="domain" description="Histidine kinase" evidence="9">
    <location>
        <begin position="304"/>
        <end position="523"/>
    </location>
</feature>
<proteinExistence type="predicted"/>
<dbReference type="Gene3D" id="3.30.450.20">
    <property type="entry name" value="PAS domain"/>
    <property type="match status" value="2"/>
</dbReference>
<dbReference type="GO" id="GO:0000155">
    <property type="term" value="F:phosphorelay sensor kinase activity"/>
    <property type="evidence" value="ECO:0007669"/>
    <property type="project" value="InterPro"/>
</dbReference>
<evidence type="ECO:0000256" key="2">
    <source>
        <dbReference type="ARBA" id="ARBA00012438"/>
    </source>
</evidence>
<dbReference type="Gene3D" id="1.10.287.130">
    <property type="match status" value="1"/>
</dbReference>
<dbReference type="InterPro" id="IPR004358">
    <property type="entry name" value="Sig_transdc_His_kin-like_C"/>
</dbReference>
<dbReference type="PRINTS" id="PR00344">
    <property type="entry name" value="BCTRLSENSOR"/>
</dbReference>
<accession>A0A1B1YBM8</accession>
<dbReference type="RefSeq" id="WP_065821299.1">
    <property type="nucleotide sequence ID" value="NZ_CP014672.1"/>
</dbReference>
<dbReference type="InterPro" id="IPR005467">
    <property type="entry name" value="His_kinase_dom"/>
</dbReference>
<evidence type="ECO:0000256" key="8">
    <source>
        <dbReference type="ARBA" id="ARBA00023012"/>
    </source>
</evidence>
<dbReference type="InterPro" id="IPR036097">
    <property type="entry name" value="HisK_dim/P_sf"/>
</dbReference>
<keyword evidence="7" id="KW-0067">ATP-binding</keyword>
<dbReference type="Pfam" id="PF00512">
    <property type="entry name" value="HisKA"/>
    <property type="match status" value="1"/>
</dbReference>
<reference evidence="10 11" key="1">
    <citation type="submission" date="2016-02" db="EMBL/GenBank/DDBJ databases">
        <title>Comparison of Clostridium stercorarium subspecies using comparative genomics and transcriptomics.</title>
        <authorList>
            <person name="Schellenberg J."/>
            <person name="Thallinger G."/>
            <person name="Levin D.B."/>
            <person name="Zhang X."/>
            <person name="Alvare G."/>
            <person name="Fristensky B."/>
            <person name="Sparling R."/>
        </authorList>
    </citation>
    <scope>NUCLEOTIDE SEQUENCE [LARGE SCALE GENOMIC DNA]</scope>
    <source>
        <strain evidence="10 11">DSM 2910</strain>
    </source>
</reference>
<organism evidence="10 11">
    <name type="scientific">Thermoclostridium stercorarium subsp. thermolacticum DSM 2910</name>
    <dbReference type="NCBI Taxonomy" id="1121336"/>
    <lineage>
        <taxon>Bacteria</taxon>
        <taxon>Bacillati</taxon>
        <taxon>Bacillota</taxon>
        <taxon>Clostridia</taxon>
        <taxon>Eubacteriales</taxon>
        <taxon>Oscillospiraceae</taxon>
        <taxon>Thermoclostridium</taxon>
    </lineage>
</organism>
<dbReference type="GO" id="GO:0005524">
    <property type="term" value="F:ATP binding"/>
    <property type="evidence" value="ECO:0007669"/>
    <property type="project" value="UniProtKB-KW"/>
</dbReference>
<keyword evidence="5" id="KW-0547">Nucleotide-binding</keyword>
<dbReference type="SMART" id="SM00387">
    <property type="entry name" value="HATPase_c"/>
    <property type="match status" value="1"/>
</dbReference>
<gene>
    <name evidence="10" type="ORF">CSTERTH_03530</name>
</gene>
<dbReference type="SMART" id="SM00388">
    <property type="entry name" value="HisKA"/>
    <property type="match status" value="1"/>
</dbReference>
<evidence type="ECO:0000256" key="5">
    <source>
        <dbReference type="ARBA" id="ARBA00022741"/>
    </source>
</evidence>
<dbReference type="AlphaFoldDB" id="A0A1B1YBM8"/>
<evidence type="ECO:0000256" key="7">
    <source>
        <dbReference type="ARBA" id="ARBA00022840"/>
    </source>
</evidence>
<evidence type="ECO:0000259" key="9">
    <source>
        <dbReference type="PROSITE" id="PS50109"/>
    </source>
</evidence>
<evidence type="ECO:0000256" key="4">
    <source>
        <dbReference type="ARBA" id="ARBA00022679"/>
    </source>
</evidence>
<dbReference type="EC" id="2.7.13.3" evidence="2"/>
<name>A0A1B1YBM8_THEST</name>
<keyword evidence="4" id="KW-0808">Transferase</keyword>
<dbReference type="Proteomes" id="UP000092971">
    <property type="component" value="Chromosome"/>
</dbReference>
<dbReference type="CDD" id="cd16922">
    <property type="entry name" value="HATPase_EvgS-ArcB-TorS-like"/>
    <property type="match status" value="1"/>
</dbReference>
<dbReference type="FunFam" id="3.30.565.10:FF:000037">
    <property type="entry name" value="Hybrid sensor histidine kinase/response regulator"/>
    <property type="match status" value="1"/>
</dbReference>
<dbReference type="PROSITE" id="PS50109">
    <property type="entry name" value="HIS_KIN"/>
    <property type="match status" value="1"/>
</dbReference>
<evidence type="ECO:0000256" key="1">
    <source>
        <dbReference type="ARBA" id="ARBA00000085"/>
    </source>
</evidence>
<evidence type="ECO:0000256" key="6">
    <source>
        <dbReference type="ARBA" id="ARBA00022777"/>
    </source>
</evidence>
<comment type="catalytic activity">
    <reaction evidence="1">
        <text>ATP + protein L-histidine = ADP + protein N-phospho-L-histidine.</text>
        <dbReference type="EC" id="2.7.13.3"/>
    </reaction>
</comment>
<dbReference type="InterPro" id="IPR036890">
    <property type="entry name" value="HATPase_C_sf"/>
</dbReference>
<dbReference type="PANTHER" id="PTHR43547">
    <property type="entry name" value="TWO-COMPONENT HISTIDINE KINASE"/>
    <property type="match status" value="1"/>
</dbReference>
<keyword evidence="3" id="KW-0597">Phosphoprotein</keyword>
<evidence type="ECO:0000313" key="10">
    <source>
        <dbReference type="EMBL" id="ANW98175.1"/>
    </source>
</evidence>
<keyword evidence="8" id="KW-0902">Two-component regulatory system</keyword>
<dbReference type="CDD" id="cd00082">
    <property type="entry name" value="HisKA"/>
    <property type="match status" value="1"/>
</dbReference>
<dbReference type="Gene3D" id="3.30.565.10">
    <property type="entry name" value="Histidine kinase-like ATPase, C-terminal domain"/>
    <property type="match status" value="1"/>
</dbReference>
<dbReference type="InterPro" id="IPR003661">
    <property type="entry name" value="HisK_dim/P_dom"/>
</dbReference>
<dbReference type="Pfam" id="PF02518">
    <property type="entry name" value="HATPase_c"/>
    <property type="match status" value="1"/>
</dbReference>
<evidence type="ECO:0000313" key="11">
    <source>
        <dbReference type="Proteomes" id="UP000092971"/>
    </source>
</evidence>
<dbReference type="SUPFAM" id="SSF55874">
    <property type="entry name" value="ATPase domain of HSP90 chaperone/DNA topoisomerase II/histidine kinase"/>
    <property type="match status" value="1"/>
</dbReference>
<keyword evidence="6 10" id="KW-0418">Kinase</keyword>
<evidence type="ECO:0000256" key="3">
    <source>
        <dbReference type="ARBA" id="ARBA00022553"/>
    </source>
</evidence>
<dbReference type="InterPro" id="IPR003594">
    <property type="entry name" value="HATPase_dom"/>
</dbReference>
<dbReference type="OrthoDB" id="9813394at2"/>
<dbReference type="PANTHER" id="PTHR43547:SF2">
    <property type="entry name" value="HYBRID SIGNAL TRANSDUCTION HISTIDINE KINASE C"/>
    <property type="match status" value="1"/>
</dbReference>
<dbReference type="SUPFAM" id="SSF47384">
    <property type="entry name" value="Homodimeric domain of signal transducing histidine kinase"/>
    <property type="match status" value="1"/>
</dbReference>